<evidence type="ECO:0000256" key="2">
    <source>
        <dbReference type="SAM" id="Phobius"/>
    </source>
</evidence>
<evidence type="ECO:0000313" key="3">
    <source>
        <dbReference type="EMBL" id="CAI2375468.1"/>
    </source>
</evidence>
<dbReference type="EMBL" id="CAMPGE010016955">
    <property type="protein sequence ID" value="CAI2375468.1"/>
    <property type="molecule type" value="Genomic_DNA"/>
</dbReference>
<reference evidence="3" key="1">
    <citation type="submission" date="2023-07" db="EMBL/GenBank/DDBJ databases">
        <authorList>
            <consortium name="AG Swart"/>
            <person name="Singh M."/>
            <person name="Singh A."/>
            <person name="Seah K."/>
            <person name="Emmerich C."/>
        </authorList>
    </citation>
    <scope>NUCLEOTIDE SEQUENCE</scope>
    <source>
        <strain evidence="3">DP1</strain>
    </source>
</reference>
<gene>
    <name evidence="3" type="ORF">ECRASSUSDP1_LOCUS16830</name>
</gene>
<keyword evidence="4" id="KW-1185">Reference proteome</keyword>
<feature type="compositionally biased region" description="Basic and acidic residues" evidence="1">
    <location>
        <begin position="663"/>
        <end position="675"/>
    </location>
</feature>
<feature type="compositionally biased region" description="Polar residues" evidence="1">
    <location>
        <begin position="634"/>
        <end position="662"/>
    </location>
</feature>
<dbReference type="Proteomes" id="UP001295684">
    <property type="component" value="Unassembled WGS sequence"/>
</dbReference>
<feature type="compositionally biased region" description="Low complexity" evidence="1">
    <location>
        <begin position="459"/>
        <end position="470"/>
    </location>
</feature>
<feature type="compositionally biased region" description="Polar residues" evidence="1">
    <location>
        <begin position="580"/>
        <end position="592"/>
    </location>
</feature>
<evidence type="ECO:0000313" key="4">
    <source>
        <dbReference type="Proteomes" id="UP001295684"/>
    </source>
</evidence>
<sequence length="675" mass="76628">MVNSKNPLYRMLRKIARLLQAVDGFGKTVTMSHQDKLKFKTVCGGLMTILATVFVSAFAYFMSMEPSEMKNIISTNAYKNSTIDADWITSIETVVTSEFTDYSDSEDAKIHNLTSNGFGISLDPNLIPNSEYGKFTANTRVRKNGGSAVTSSVTLKNCTQALFPDKDWDSALHYGLKYDLCLNTDELNLQANLEADNYEAIQLYYYKCLSSDTCVSSSDSSTYHRYKDMTPYALNSFYNSSDLSDPIKQYIKQLDPVELGYMSYVSYYIEVRENEVIFLNGTTQTFYDAYSAYDYKFPFHNFAPSTTAKITVMMSNEKRTYKQVERIVPNLSNFRNLDSSEVSLSTAGQTIESNSTTKTEEKINKDLPYKIMTILSQTGGFCYLVNLIFGTLISPFVNNMKLASMINSIKSRRQRTKEKSYQNPLQKNSPHEENKQNNTSPFKRIHQQIDPTINDSSANLNLHDPNDLNLQYSTPKNPSTNFPKKVSSKKRFRTYGLCDVLVSTVNPLKCVKKLRICKNFEHDKQVLMEEICVARICEDLKNLSRVKGRILKDIQGLKEAVQEISRRVEGDDRSGRQENDGSQVDESPENSVFKNLNEDQVSAFTRPISSHKHQSPSVHQEAITSIHKIVNHELSASQPHLVHGQTSKSMKGKNKQPSTQWESLKEEIKEAVKKL</sequence>
<feature type="compositionally biased region" description="Polar residues" evidence="1">
    <location>
        <begin position="471"/>
        <end position="482"/>
    </location>
</feature>
<feature type="transmembrane region" description="Helical" evidence="2">
    <location>
        <begin position="41"/>
        <end position="62"/>
    </location>
</feature>
<feature type="region of interest" description="Disordered" evidence="1">
    <location>
        <begin position="411"/>
        <end position="440"/>
    </location>
</feature>
<keyword evidence="2" id="KW-0472">Membrane</keyword>
<comment type="caution">
    <text evidence="3">The sequence shown here is derived from an EMBL/GenBank/DDBJ whole genome shotgun (WGS) entry which is preliminary data.</text>
</comment>
<evidence type="ECO:0000256" key="1">
    <source>
        <dbReference type="SAM" id="MobiDB-lite"/>
    </source>
</evidence>
<feature type="region of interest" description="Disordered" evidence="1">
    <location>
        <begin position="564"/>
        <end position="592"/>
    </location>
</feature>
<feature type="region of interest" description="Disordered" evidence="1">
    <location>
        <begin position="454"/>
        <end position="485"/>
    </location>
</feature>
<keyword evidence="2" id="KW-1133">Transmembrane helix</keyword>
<organism evidence="3 4">
    <name type="scientific">Euplotes crassus</name>
    <dbReference type="NCBI Taxonomy" id="5936"/>
    <lineage>
        <taxon>Eukaryota</taxon>
        <taxon>Sar</taxon>
        <taxon>Alveolata</taxon>
        <taxon>Ciliophora</taxon>
        <taxon>Intramacronucleata</taxon>
        <taxon>Spirotrichea</taxon>
        <taxon>Hypotrichia</taxon>
        <taxon>Euplotida</taxon>
        <taxon>Euplotidae</taxon>
        <taxon>Moneuplotes</taxon>
    </lineage>
</organism>
<dbReference type="AlphaFoldDB" id="A0AAD1XML2"/>
<feature type="region of interest" description="Disordered" evidence="1">
    <location>
        <begin position="631"/>
        <end position="675"/>
    </location>
</feature>
<keyword evidence="2" id="KW-0812">Transmembrane</keyword>
<feature type="compositionally biased region" description="Basic and acidic residues" evidence="1">
    <location>
        <begin position="564"/>
        <end position="579"/>
    </location>
</feature>
<proteinExistence type="predicted"/>
<accession>A0AAD1XML2</accession>
<protein>
    <submittedName>
        <fullName evidence="3">Uncharacterized protein</fullName>
    </submittedName>
</protein>
<name>A0AAD1XML2_EUPCR</name>